<dbReference type="InterPro" id="IPR036286">
    <property type="entry name" value="LexA/Signal_pep-like_sf"/>
</dbReference>
<keyword evidence="3" id="KW-1185">Reference proteome</keyword>
<protein>
    <submittedName>
        <fullName evidence="2">S26 family signal peptidase</fullName>
    </submittedName>
</protein>
<evidence type="ECO:0000259" key="1">
    <source>
        <dbReference type="Pfam" id="PF10502"/>
    </source>
</evidence>
<sequence length="65" mass="6883">MAGGGKSRGLGAPAGRGGYARGDIVVFKPPRGAEAAWSQIYRGMPLPWRYRPFLVKRVIGLPGTG</sequence>
<gene>
    <name evidence="2" type="ORF">ACFP90_19390</name>
</gene>
<dbReference type="InterPro" id="IPR019533">
    <property type="entry name" value="Peptidase_S26"/>
</dbReference>
<dbReference type="SUPFAM" id="SSF51306">
    <property type="entry name" value="LexA/Signal peptidase"/>
    <property type="match status" value="1"/>
</dbReference>
<proteinExistence type="predicted"/>
<comment type="caution">
    <text evidence="2">The sequence shown here is derived from an EMBL/GenBank/DDBJ whole genome shotgun (WGS) entry which is preliminary data.</text>
</comment>
<reference evidence="3" key="1">
    <citation type="journal article" date="2019" name="Int. J. Syst. Evol. Microbiol.">
        <title>The Global Catalogue of Microorganisms (GCM) 10K type strain sequencing project: providing services to taxonomists for standard genome sequencing and annotation.</title>
        <authorList>
            <consortium name="The Broad Institute Genomics Platform"/>
            <consortium name="The Broad Institute Genome Sequencing Center for Infectious Disease"/>
            <person name="Wu L."/>
            <person name="Ma J."/>
        </authorList>
    </citation>
    <scope>NUCLEOTIDE SEQUENCE [LARGE SCALE GENOMIC DNA]</scope>
    <source>
        <strain evidence="3">CCUG 63830</strain>
    </source>
</reference>
<organism evidence="2 3">
    <name type="scientific">Deinococcus multiflagellatus</name>
    <dbReference type="NCBI Taxonomy" id="1656887"/>
    <lineage>
        <taxon>Bacteria</taxon>
        <taxon>Thermotogati</taxon>
        <taxon>Deinococcota</taxon>
        <taxon>Deinococci</taxon>
        <taxon>Deinococcales</taxon>
        <taxon>Deinococcaceae</taxon>
        <taxon>Deinococcus</taxon>
    </lineage>
</organism>
<feature type="domain" description="Peptidase S26" evidence="1">
    <location>
        <begin position="18"/>
        <end position="64"/>
    </location>
</feature>
<name>A0ABW1ZR64_9DEIO</name>
<accession>A0ABW1ZR64</accession>
<dbReference type="EMBL" id="JBHSWB010000001">
    <property type="protein sequence ID" value="MFC6662245.1"/>
    <property type="molecule type" value="Genomic_DNA"/>
</dbReference>
<evidence type="ECO:0000313" key="3">
    <source>
        <dbReference type="Proteomes" id="UP001596317"/>
    </source>
</evidence>
<dbReference type="Proteomes" id="UP001596317">
    <property type="component" value="Unassembled WGS sequence"/>
</dbReference>
<dbReference type="Pfam" id="PF10502">
    <property type="entry name" value="Peptidase_S26"/>
    <property type="match status" value="1"/>
</dbReference>
<evidence type="ECO:0000313" key="2">
    <source>
        <dbReference type="EMBL" id="MFC6662245.1"/>
    </source>
</evidence>
<dbReference type="RefSeq" id="WP_380057995.1">
    <property type="nucleotide sequence ID" value="NZ_JBHSWB010000001.1"/>
</dbReference>